<accession>A0A6G7K981</accession>
<gene>
    <name evidence="5" type="ORF">G7057_04410</name>
</gene>
<keyword evidence="2" id="KW-0560">Oxidoreductase</keyword>
<evidence type="ECO:0000313" key="6">
    <source>
        <dbReference type="Proteomes" id="UP000501451"/>
    </source>
</evidence>
<comment type="similarity">
    <text evidence="1">Belongs to the Gfo/Idh/MocA family.</text>
</comment>
<dbReference type="SUPFAM" id="SSF51735">
    <property type="entry name" value="NAD(P)-binding Rossmann-fold domains"/>
    <property type="match status" value="1"/>
</dbReference>
<proteinExistence type="inferred from homology"/>
<feature type="domain" description="GFO/IDH/MocA-like oxidoreductase" evidence="4">
    <location>
        <begin position="133"/>
        <end position="237"/>
    </location>
</feature>
<dbReference type="InterPro" id="IPR000683">
    <property type="entry name" value="Gfo/Idh/MocA-like_OxRdtase_N"/>
</dbReference>
<dbReference type="SUPFAM" id="SSF55347">
    <property type="entry name" value="Glyceraldehyde-3-phosphate dehydrogenase-like, C-terminal domain"/>
    <property type="match status" value="1"/>
</dbReference>
<dbReference type="InterPro" id="IPR050984">
    <property type="entry name" value="Gfo/Idh/MocA_domain"/>
</dbReference>
<dbReference type="Pfam" id="PF01408">
    <property type="entry name" value="GFO_IDH_MocA"/>
    <property type="match status" value="1"/>
</dbReference>
<dbReference type="PANTHER" id="PTHR22604:SF105">
    <property type="entry name" value="TRANS-1,2-DIHYDROBENZENE-1,2-DIOL DEHYDROGENASE"/>
    <property type="match status" value="1"/>
</dbReference>
<evidence type="ECO:0000259" key="3">
    <source>
        <dbReference type="Pfam" id="PF01408"/>
    </source>
</evidence>
<evidence type="ECO:0000259" key="4">
    <source>
        <dbReference type="Pfam" id="PF22725"/>
    </source>
</evidence>
<evidence type="ECO:0000313" key="5">
    <source>
        <dbReference type="EMBL" id="QII81792.1"/>
    </source>
</evidence>
<dbReference type="RefSeq" id="WP_166161628.1">
    <property type="nucleotide sequence ID" value="NZ_CP049740.1"/>
</dbReference>
<name>A0A6G7K981_9LACT</name>
<dbReference type="InterPro" id="IPR055170">
    <property type="entry name" value="GFO_IDH_MocA-like_dom"/>
</dbReference>
<dbReference type="Gene3D" id="3.30.360.10">
    <property type="entry name" value="Dihydrodipicolinate Reductase, domain 2"/>
    <property type="match status" value="1"/>
</dbReference>
<dbReference type="GO" id="GO:0016491">
    <property type="term" value="F:oxidoreductase activity"/>
    <property type="evidence" value="ECO:0007669"/>
    <property type="project" value="UniProtKB-KW"/>
</dbReference>
<dbReference type="EMBL" id="CP049740">
    <property type="protein sequence ID" value="QII81792.1"/>
    <property type="molecule type" value="Genomic_DNA"/>
</dbReference>
<dbReference type="Gene3D" id="3.40.50.720">
    <property type="entry name" value="NAD(P)-binding Rossmann-like Domain"/>
    <property type="match status" value="1"/>
</dbReference>
<dbReference type="AlphaFoldDB" id="A0A6G7K981"/>
<protein>
    <submittedName>
        <fullName evidence="5">Gfo/Idh/MocA family oxidoreductase</fullName>
    </submittedName>
</protein>
<dbReference type="PANTHER" id="PTHR22604">
    <property type="entry name" value="OXIDOREDUCTASES"/>
    <property type="match status" value="1"/>
</dbReference>
<sequence length="324" mass="36710">MTNQTLNWAIVGTGTIAKEFAGQFSATNARLYGVSSRREETAQAFAQEFKLEKAYSSFENLLADPAVDVVYIATPHNTHYDYMMAALEAGKHVVCEKVITINKKQLDAAYQLAKEKQVYLFEAMTIHYMPLYQNLFDWLAKEKLGPLKMVQVNFGSYKDTDPSYYYFNKELAGGALFDIGVYALHFTRWFLSSQPTEIQSMAHLHQSGVDESSVIMLKNKENELANISLTFRAKLPKQGIVAYEEGYVTITDYPRSNRAVLTRNTGEVSVFEQGKSEEGLAYEAEAISKLIISKEGNPYIDYSLDVLAIMDEVRSQWGLEYDFE</sequence>
<dbReference type="Pfam" id="PF22725">
    <property type="entry name" value="GFO_IDH_MocA_C3"/>
    <property type="match status" value="1"/>
</dbReference>
<reference evidence="5 6" key="1">
    <citation type="journal article" date="2017" name="Int. J. Syst. Evol. Microbiol.">
        <title>Jeotgalibaca porci sp. nov. and Jeotgalibaca arthritidis sp. nov., isolated from pigs, and emended description of the genus Jeotgalibaca.</title>
        <authorList>
            <person name="Zamora L."/>
            <person name="Perez-Sancho M."/>
            <person name="Dominguez L."/>
            <person name="Fernandez-Garayzabal J.F."/>
            <person name="Vela A.I."/>
        </authorList>
    </citation>
    <scope>NUCLEOTIDE SEQUENCE [LARGE SCALE GENOMIC DNA]</scope>
    <source>
        <strain evidence="5 6">CECT 9157</strain>
    </source>
</reference>
<dbReference type="InterPro" id="IPR036291">
    <property type="entry name" value="NAD(P)-bd_dom_sf"/>
</dbReference>
<dbReference type="Proteomes" id="UP000501451">
    <property type="component" value="Chromosome"/>
</dbReference>
<organism evidence="5 6">
    <name type="scientific">Jeotgalibaca arthritidis</name>
    <dbReference type="NCBI Taxonomy" id="1868794"/>
    <lineage>
        <taxon>Bacteria</taxon>
        <taxon>Bacillati</taxon>
        <taxon>Bacillota</taxon>
        <taxon>Bacilli</taxon>
        <taxon>Lactobacillales</taxon>
        <taxon>Carnobacteriaceae</taxon>
        <taxon>Jeotgalibaca</taxon>
    </lineage>
</organism>
<evidence type="ECO:0000256" key="1">
    <source>
        <dbReference type="ARBA" id="ARBA00010928"/>
    </source>
</evidence>
<evidence type="ECO:0000256" key="2">
    <source>
        <dbReference type="ARBA" id="ARBA00023002"/>
    </source>
</evidence>
<feature type="domain" description="Gfo/Idh/MocA-like oxidoreductase N-terminal" evidence="3">
    <location>
        <begin position="6"/>
        <end position="121"/>
    </location>
</feature>
<keyword evidence="6" id="KW-1185">Reference proteome</keyword>
<dbReference type="KEGG" id="jar:G7057_04410"/>
<dbReference type="GO" id="GO:0000166">
    <property type="term" value="F:nucleotide binding"/>
    <property type="evidence" value="ECO:0007669"/>
    <property type="project" value="InterPro"/>
</dbReference>